<evidence type="ECO:0000256" key="5">
    <source>
        <dbReference type="ARBA" id="ARBA00022898"/>
    </source>
</evidence>
<keyword evidence="5" id="KW-0663">Pyridoxal phosphate</keyword>
<dbReference type="PANTHER" id="PTHR30538:SF0">
    <property type="entry name" value="L-LYSINE 2,3-AMINOMUTASE AQ_1632-RELATED"/>
    <property type="match status" value="1"/>
</dbReference>
<evidence type="ECO:0000256" key="7">
    <source>
        <dbReference type="ARBA" id="ARBA00023014"/>
    </source>
</evidence>
<keyword evidence="6" id="KW-0408">Iron</keyword>
<keyword evidence="9" id="KW-1185">Reference proteome</keyword>
<gene>
    <name evidence="8" type="ORF">FIV42_13815</name>
</gene>
<keyword evidence="3" id="KW-0949">S-adenosyl-L-methionine</keyword>
<protein>
    <submittedName>
        <fullName evidence="8">Lysine 2,3-aminomutase</fullName>
    </submittedName>
</protein>
<sequence length="444" mass="50704">MSSKPAAAPAYKPITRANVSNTPQWQRLSPEQREAIEVVSAVLPFRTNNYVMQELIDWDRVPDDPIFRLNFAHRELLEPRHFARVAELLHRQAPRAERDAVLSEIRRQLNPHPGGQLTHNVPQIDGRKLPGLQHKYRETVLVFPSPGQTCHAYCTFCFRWAQFVGEDEYKFATREAADLVAYLKRHPEVTDVLITGGDPMVMKTKVLARYLEPLLDDPELDHVRHIRIGTKSLSYWPYRYLDGPDADAALRLFERVVESGKHLALMAHYNHPVELSTEPAQRALARVRSTGAVVRVQSPIMRHINDSSQAWAELWRASVRHGAIPYYMFVARDTGAQRYFEVPLVEAWRIFRDAYSQVSGLARTVRGPVMSSFPGKVLVNGVTRIGGRDLFALQLLQGRDPEWVGRPFFAERDDEATWLTDLVPASGVHFFFEQEPVASERRSA</sequence>
<dbReference type="SFLD" id="SFLDS00029">
    <property type="entry name" value="Radical_SAM"/>
    <property type="match status" value="1"/>
</dbReference>
<dbReference type="OrthoDB" id="9768064at2"/>
<keyword evidence="4" id="KW-0479">Metal-binding</keyword>
<organism evidence="8 9">
    <name type="scientific">Persicimonas caeni</name>
    <dbReference type="NCBI Taxonomy" id="2292766"/>
    <lineage>
        <taxon>Bacteria</taxon>
        <taxon>Deltaproteobacteria</taxon>
        <taxon>Bradymonadales</taxon>
        <taxon>Bradymonadaceae</taxon>
        <taxon>Persicimonas</taxon>
    </lineage>
</organism>
<keyword evidence="2" id="KW-0004">4Fe-4S</keyword>
<dbReference type="SFLD" id="SFLDG01070">
    <property type="entry name" value="PLP-dependent"/>
    <property type="match status" value="1"/>
</dbReference>
<dbReference type="InterPro" id="IPR013785">
    <property type="entry name" value="Aldolase_TIM"/>
</dbReference>
<dbReference type="EMBL" id="CP041186">
    <property type="protein sequence ID" value="QDG51783.1"/>
    <property type="molecule type" value="Genomic_DNA"/>
</dbReference>
<keyword evidence="7" id="KW-0411">Iron-sulfur</keyword>
<evidence type="ECO:0000256" key="3">
    <source>
        <dbReference type="ARBA" id="ARBA00022691"/>
    </source>
</evidence>
<evidence type="ECO:0000313" key="9">
    <source>
        <dbReference type="Proteomes" id="UP000315995"/>
    </source>
</evidence>
<dbReference type="CDD" id="cd01335">
    <property type="entry name" value="Radical_SAM"/>
    <property type="match status" value="1"/>
</dbReference>
<dbReference type="Gene3D" id="3.20.20.70">
    <property type="entry name" value="Aldolase class I"/>
    <property type="match status" value="1"/>
</dbReference>
<dbReference type="GO" id="GO:0003824">
    <property type="term" value="F:catalytic activity"/>
    <property type="evidence" value="ECO:0007669"/>
    <property type="project" value="InterPro"/>
</dbReference>
<dbReference type="GO" id="GO:0051539">
    <property type="term" value="F:4 iron, 4 sulfur cluster binding"/>
    <property type="evidence" value="ECO:0007669"/>
    <property type="project" value="UniProtKB-KW"/>
</dbReference>
<evidence type="ECO:0000256" key="4">
    <source>
        <dbReference type="ARBA" id="ARBA00022723"/>
    </source>
</evidence>
<name>A0A4Y6PU67_PERCE</name>
<dbReference type="AlphaFoldDB" id="A0A4Y6PU67"/>
<dbReference type="RefSeq" id="WP_141198263.1">
    <property type="nucleotide sequence ID" value="NZ_CP041186.1"/>
</dbReference>
<evidence type="ECO:0000256" key="6">
    <source>
        <dbReference type="ARBA" id="ARBA00023004"/>
    </source>
</evidence>
<evidence type="ECO:0000313" key="8">
    <source>
        <dbReference type="EMBL" id="QDG51783.1"/>
    </source>
</evidence>
<evidence type="ECO:0000256" key="2">
    <source>
        <dbReference type="ARBA" id="ARBA00022485"/>
    </source>
</evidence>
<dbReference type="InterPro" id="IPR007197">
    <property type="entry name" value="rSAM"/>
</dbReference>
<dbReference type="SUPFAM" id="SSF102114">
    <property type="entry name" value="Radical SAM enzymes"/>
    <property type="match status" value="1"/>
</dbReference>
<dbReference type="InterPro" id="IPR058240">
    <property type="entry name" value="rSAM_sf"/>
</dbReference>
<accession>A0A5B8Y5S7</accession>
<evidence type="ECO:0000256" key="1">
    <source>
        <dbReference type="ARBA" id="ARBA00001933"/>
    </source>
</evidence>
<dbReference type="InterPro" id="IPR003739">
    <property type="entry name" value="Lys_aminomutase/Glu_NH3_mut"/>
</dbReference>
<dbReference type="PANTHER" id="PTHR30538">
    <property type="entry name" value="LYSINE 2,3-AMINOMUTASE-RELATED"/>
    <property type="match status" value="1"/>
</dbReference>
<comment type="cofactor">
    <cofactor evidence="1">
        <name>pyridoxal 5'-phosphate</name>
        <dbReference type="ChEBI" id="CHEBI:597326"/>
    </cofactor>
</comment>
<proteinExistence type="predicted"/>
<dbReference type="Proteomes" id="UP000315995">
    <property type="component" value="Chromosome"/>
</dbReference>
<reference evidence="8 9" key="1">
    <citation type="submission" date="2019-06" db="EMBL/GenBank/DDBJ databases">
        <title>Persicimonas caeni gen. nov., sp. nov., a predatory bacterium isolated from solar saltern.</title>
        <authorList>
            <person name="Wang S."/>
        </authorList>
    </citation>
    <scope>NUCLEOTIDE SEQUENCE [LARGE SCALE GENOMIC DNA]</scope>
    <source>
        <strain evidence="8 9">YN101</strain>
    </source>
</reference>
<accession>A0A4Y6PU67</accession>
<dbReference type="GO" id="GO:0046872">
    <property type="term" value="F:metal ion binding"/>
    <property type="evidence" value="ECO:0007669"/>
    <property type="project" value="UniProtKB-KW"/>
</dbReference>